<reference evidence="1" key="1">
    <citation type="submission" date="2018-05" db="EMBL/GenBank/DDBJ databases">
        <authorList>
            <person name="Lanie J.A."/>
            <person name="Ng W.-L."/>
            <person name="Kazmierczak K.M."/>
            <person name="Andrzejewski T.M."/>
            <person name="Davidsen T.M."/>
            <person name="Wayne K.J."/>
            <person name="Tettelin H."/>
            <person name="Glass J.I."/>
            <person name="Rusch D."/>
            <person name="Podicherti R."/>
            <person name="Tsui H.-C.T."/>
            <person name="Winkler M.E."/>
        </authorList>
    </citation>
    <scope>NUCLEOTIDE SEQUENCE</scope>
</reference>
<name>A0A382GL43_9ZZZZ</name>
<organism evidence="1">
    <name type="scientific">marine metagenome</name>
    <dbReference type="NCBI Taxonomy" id="408172"/>
    <lineage>
        <taxon>unclassified sequences</taxon>
        <taxon>metagenomes</taxon>
        <taxon>ecological metagenomes</taxon>
    </lineage>
</organism>
<gene>
    <name evidence="1" type="ORF">METZ01_LOCUS228722</name>
</gene>
<dbReference type="EMBL" id="UINC01056165">
    <property type="protein sequence ID" value="SVB75868.1"/>
    <property type="molecule type" value="Genomic_DNA"/>
</dbReference>
<dbReference type="AlphaFoldDB" id="A0A382GL43"/>
<proteinExistence type="predicted"/>
<accession>A0A382GL43</accession>
<evidence type="ECO:0000313" key="1">
    <source>
        <dbReference type="EMBL" id="SVB75868.1"/>
    </source>
</evidence>
<protein>
    <submittedName>
        <fullName evidence="1">Uncharacterized protein</fullName>
    </submittedName>
</protein>
<sequence length="26" mass="2914">MLPSKLFKNKVAPQCGGFFGKLSHFM</sequence>